<evidence type="ECO:0000256" key="9">
    <source>
        <dbReference type="ARBA" id="ARBA00023065"/>
    </source>
</evidence>
<organism evidence="15 16">
    <name type="scientific">Tropicimonas omnivorans</name>
    <dbReference type="NCBI Taxonomy" id="3075590"/>
    <lineage>
        <taxon>Bacteria</taxon>
        <taxon>Pseudomonadati</taxon>
        <taxon>Pseudomonadota</taxon>
        <taxon>Alphaproteobacteria</taxon>
        <taxon>Rhodobacterales</taxon>
        <taxon>Roseobacteraceae</taxon>
        <taxon>Tropicimonas</taxon>
    </lineage>
</organism>
<evidence type="ECO:0000313" key="15">
    <source>
        <dbReference type="EMBL" id="MDT0683013.1"/>
    </source>
</evidence>
<keyword evidence="5" id="KW-1003">Cell membrane</keyword>
<feature type="transmembrane region" description="Helical" evidence="13">
    <location>
        <begin position="97"/>
        <end position="125"/>
    </location>
</feature>
<dbReference type="PANTHER" id="PTHR40659">
    <property type="entry name" value="NICKEL/COBALT EFFLUX SYSTEM RCNA"/>
    <property type="match status" value="1"/>
</dbReference>
<dbReference type="Proteomes" id="UP001265259">
    <property type="component" value="Unassembled WGS sequence"/>
</dbReference>
<comment type="similarity">
    <text evidence="13">Belongs to the NiCoT transporter (TC 2.A.52) family.</text>
</comment>
<feature type="region of interest" description="Disordered" evidence="14">
    <location>
        <begin position="166"/>
        <end position="185"/>
    </location>
</feature>
<feature type="transmembrane region" description="Helical" evidence="13">
    <location>
        <begin position="215"/>
        <end position="236"/>
    </location>
</feature>
<protein>
    <recommendedName>
        <fullName evidence="13">Nickel/cobalt efflux system</fullName>
    </recommendedName>
</protein>
<reference evidence="15 16" key="1">
    <citation type="submission" date="2023-09" db="EMBL/GenBank/DDBJ databases">
        <authorList>
            <person name="Rey-Velasco X."/>
        </authorList>
    </citation>
    <scope>NUCLEOTIDE SEQUENCE [LARGE SCALE GENOMIC DNA]</scope>
    <source>
        <strain evidence="15 16">F158</strain>
    </source>
</reference>
<keyword evidence="8 13" id="KW-1133">Transmembrane helix</keyword>
<evidence type="ECO:0000256" key="10">
    <source>
        <dbReference type="ARBA" id="ARBA00023112"/>
    </source>
</evidence>
<dbReference type="Pfam" id="PF03824">
    <property type="entry name" value="NicO"/>
    <property type="match status" value="1"/>
</dbReference>
<evidence type="ECO:0000256" key="4">
    <source>
        <dbReference type="ARBA" id="ARBA00022448"/>
    </source>
</evidence>
<keyword evidence="3" id="KW-0171">Cobalt transport</keyword>
<keyword evidence="10" id="KW-0921">Nickel transport</keyword>
<dbReference type="RefSeq" id="WP_311691087.1">
    <property type="nucleotide sequence ID" value="NZ_JAVRHL010000002.1"/>
</dbReference>
<evidence type="ECO:0000256" key="7">
    <source>
        <dbReference type="ARBA" id="ARBA00022692"/>
    </source>
</evidence>
<evidence type="ECO:0000256" key="6">
    <source>
        <dbReference type="ARBA" id="ARBA00022596"/>
    </source>
</evidence>
<keyword evidence="9" id="KW-0406">Ion transport</keyword>
<dbReference type="InterPro" id="IPR051224">
    <property type="entry name" value="NiCoT_RcnA"/>
</dbReference>
<feature type="transmembrane region" description="Helical" evidence="13">
    <location>
        <begin position="242"/>
        <end position="267"/>
    </location>
</feature>
<comment type="function">
    <text evidence="1">Efflux system for nickel and cobalt.</text>
</comment>
<feature type="transmembrane region" description="Helical" evidence="13">
    <location>
        <begin position="287"/>
        <end position="307"/>
    </location>
</feature>
<dbReference type="InterPro" id="IPR011541">
    <property type="entry name" value="Ni/Co_transpt_high_affinity"/>
</dbReference>
<keyword evidence="6" id="KW-0533">Nickel</keyword>
<proteinExistence type="inferred from homology"/>
<keyword evidence="16" id="KW-1185">Reference proteome</keyword>
<evidence type="ECO:0000313" key="16">
    <source>
        <dbReference type="Proteomes" id="UP001265259"/>
    </source>
</evidence>
<feature type="compositionally biased region" description="Basic and acidic residues" evidence="14">
    <location>
        <begin position="175"/>
        <end position="185"/>
    </location>
</feature>
<evidence type="ECO:0000256" key="13">
    <source>
        <dbReference type="RuleBase" id="RU362101"/>
    </source>
</evidence>
<dbReference type="PANTHER" id="PTHR40659:SF1">
    <property type="entry name" value="NICKEL_COBALT EFFLUX SYSTEM RCNA"/>
    <property type="match status" value="1"/>
</dbReference>
<comment type="caution">
    <text evidence="15">The sequence shown here is derived from an EMBL/GenBank/DDBJ whole genome shotgun (WGS) entry which is preliminary data.</text>
</comment>
<evidence type="ECO:0000256" key="5">
    <source>
        <dbReference type="ARBA" id="ARBA00022475"/>
    </source>
</evidence>
<evidence type="ECO:0000256" key="2">
    <source>
        <dbReference type="ARBA" id="ARBA00004651"/>
    </source>
</evidence>
<accession>A0ABU3DH26</accession>
<evidence type="ECO:0000256" key="8">
    <source>
        <dbReference type="ARBA" id="ARBA00022989"/>
    </source>
</evidence>
<dbReference type="EMBL" id="JAVRHL010000002">
    <property type="protein sequence ID" value="MDT0683013.1"/>
    <property type="molecule type" value="Genomic_DNA"/>
</dbReference>
<evidence type="ECO:0000256" key="11">
    <source>
        <dbReference type="ARBA" id="ARBA00023136"/>
    </source>
</evidence>
<evidence type="ECO:0000256" key="3">
    <source>
        <dbReference type="ARBA" id="ARBA00022426"/>
    </source>
</evidence>
<keyword evidence="4 13" id="KW-0813">Transport</keyword>
<keyword evidence="7 13" id="KW-0812">Transmembrane</keyword>
<sequence>MRLSFLILPALALGVFATMLITGADADLARWAAGWQRAFQNELAGALRALRSGDPGALALMIGLCFAYGVVHAIGPGHGKVLIGGYGVGRRVPIFRLSAIALCASLGQAVTAIAIVCIGILGIGWTRVQATGAAEGIMAPLSALAIGLVGIWLAIRGAGRLWRMSRTGSSGGQSGHDHHDHDDHRHEGGCAHEGCGHRHGPTIEEVSGATSARGIAVLIASIAIRPCSGALLLLVLTWHMGLLAAGIAGSVAMSLGTGAVTAGVAILAVTARESTLLSFGEGSRVRLFLPCLEVLAGSFIILASLQML</sequence>
<feature type="transmembrane region" description="Helical" evidence="13">
    <location>
        <begin position="137"/>
        <end position="155"/>
    </location>
</feature>
<evidence type="ECO:0000256" key="14">
    <source>
        <dbReference type="SAM" id="MobiDB-lite"/>
    </source>
</evidence>
<name>A0ABU3DH26_9RHOB</name>
<comment type="subcellular location">
    <subcellularLocation>
        <location evidence="2 13">Cell membrane</location>
        <topology evidence="2 13">Multi-pass membrane protein</topology>
    </subcellularLocation>
</comment>
<feature type="transmembrane region" description="Helical" evidence="13">
    <location>
        <begin position="57"/>
        <end position="76"/>
    </location>
</feature>
<evidence type="ECO:0000256" key="12">
    <source>
        <dbReference type="ARBA" id="ARBA00023285"/>
    </source>
</evidence>
<keyword evidence="11 13" id="KW-0472">Membrane</keyword>
<gene>
    <name evidence="15" type="ORF">RM543_09965</name>
</gene>
<keyword evidence="12" id="KW-0170">Cobalt</keyword>
<evidence type="ECO:0000256" key="1">
    <source>
        <dbReference type="ARBA" id="ARBA00002510"/>
    </source>
</evidence>